<dbReference type="Gene3D" id="3.40.605.10">
    <property type="entry name" value="Aldehyde Dehydrogenase, Chain A, domain 1"/>
    <property type="match status" value="1"/>
</dbReference>
<keyword evidence="2 3" id="KW-0560">Oxidoreductase</keyword>
<sequence>MEEGERMSVSSIVNKQKAYFYNGYTRSIEVRKNNLKKLYEGVQRFEEEIFQALKLDLNKSVHESFTTEVGYVLKEISFQLKHISSWSKPKRVRTALTHFGSKGKVVPEPYGVTLIIAPWNYPFQLAIAPLVGALAAGNTIVLKPSELTPNVSKVLTRMLEELFQEELVAVVEGGVEESTALLKEPFDYIFFTGSVGVGKVVMEAAAKQLTPLTLELGGKSPCIVHKDAKIDVTARRIVWGKFLNAGQTCVAPDYMYVHASVKEQLIEALRHEIAEQYGKEPLHNDNYVRIVSERHFERLCTFLKDGKTVIGGNYKKETLHIEPTVLTNVTWKSSVMEDEIFGPILPIIEYENIEDVIDTIQQHPKPLALYVFSEDKGVQKKVTSNISYGGGCINDVVYHLATPYLPFGGVGSSGLGSYHGEESFRTFSHYKSILAQSTAFDMKIRYSSTKSALKFIRKLLK</sequence>
<dbReference type="RefSeq" id="WP_074567594.1">
    <property type="nucleotide sequence ID" value="NZ_CP093424.1"/>
</dbReference>
<dbReference type="InterPro" id="IPR029510">
    <property type="entry name" value="Ald_DH_CS_GLU"/>
</dbReference>
<evidence type="ECO:0000256" key="5">
    <source>
        <dbReference type="RuleBase" id="RU003345"/>
    </source>
</evidence>
<evidence type="ECO:0000256" key="3">
    <source>
        <dbReference type="PIRNR" id="PIRNR036492"/>
    </source>
</evidence>
<evidence type="ECO:0000259" key="6">
    <source>
        <dbReference type="Pfam" id="PF00171"/>
    </source>
</evidence>
<dbReference type="Proteomes" id="UP000464796">
    <property type="component" value="Chromosome"/>
</dbReference>
<dbReference type="InterPro" id="IPR016162">
    <property type="entry name" value="Ald_DH_N"/>
</dbReference>
<protein>
    <recommendedName>
        <fullName evidence="3">Aldehyde dehydrogenase</fullName>
    </recommendedName>
</protein>
<evidence type="ECO:0000313" key="7">
    <source>
        <dbReference type="EMBL" id="QHH91785.1"/>
    </source>
</evidence>
<dbReference type="SUPFAM" id="SSF53720">
    <property type="entry name" value="ALDH-like"/>
    <property type="match status" value="1"/>
</dbReference>
<keyword evidence="8" id="KW-1185">Reference proteome</keyword>
<dbReference type="InterPro" id="IPR016161">
    <property type="entry name" value="Ald_DH/histidinol_DH"/>
</dbReference>
<dbReference type="CDD" id="cd07136">
    <property type="entry name" value="ALDH_YwdH-P39616"/>
    <property type="match status" value="1"/>
</dbReference>
<feature type="domain" description="Aldehyde dehydrogenase" evidence="6">
    <location>
        <begin position="4"/>
        <end position="433"/>
    </location>
</feature>
<dbReference type="PIRSF" id="PIRSF036492">
    <property type="entry name" value="ALDH"/>
    <property type="match status" value="1"/>
</dbReference>
<evidence type="ECO:0000256" key="1">
    <source>
        <dbReference type="ARBA" id="ARBA00009986"/>
    </source>
</evidence>
<comment type="similarity">
    <text evidence="1 3 5">Belongs to the aldehyde dehydrogenase family.</text>
</comment>
<dbReference type="InterPro" id="IPR015590">
    <property type="entry name" value="Aldehyde_DH_dom"/>
</dbReference>
<dbReference type="EMBL" id="CP041979">
    <property type="protein sequence ID" value="QHH91785.1"/>
    <property type="molecule type" value="Genomic_DNA"/>
</dbReference>
<organism evidence="7 8">
    <name type="scientific">Bacillus pacificus</name>
    <dbReference type="NCBI Taxonomy" id="2026187"/>
    <lineage>
        <taxon>Bacteria</taxon>
        <taxon>Bacillati</taxon>
        <taxon>Bacillota</taxon>
        <taxon>Bacilli</taxon>
        <taxon>Bacillales</taxon>
        <taxon>Bacillaceae</taxon>
        <taxon>Bacillus</taxon>
        <taxon>Bacillus cereus group</taxon>
    </lineage>
</organism>
<dbReference type="PROSITE" id="PS00687">
    <property type="entry name" value="ALDEHYDE_DEHYDR_GLU"/>
    <property type="match status" value="1"/>
</dbReference>
<dbReference type="PANTHER" id="PTHR43570:SF16">
    <property type="entry name" value="ALDEHYDE DEHYDROGENASE TYPE III, ISOFORM Q"/>
    <property type="match status" value="1"/>
</dbReference>
<proteinExistence type="inferred from homology"/>
<evidence type="ECO:0000313" key="8">
    <source>
        <dbReference type="Proteomes" id="UP000464796"/>
    </source>
</evidence>
<dbReference type="InterPro" id="IPR016163">
    <property type="entry name" value="Ald_DH_C"/>
</dbReference>
<accession>A0ABX6IAE0</accession>
<evidence type="ECO:0000256" key="2">
    <source>
        <dbReference type="ARBA" id="ARBA00023002"/>
    </source>
</evidence>
<feature type="active site" evidence="4">
    <location>
        <position position="215"/>
    </location>
</feature>
<reference evidence="7 8" key="1">
    <citation type="submission" date="2019-07" db="EMBL/GenBank/DDBJ databases">
        <authorList>
            <person name="Yu W.S."/>
            <person name="Cheong H.-M."/>
            <person name="Choi Y."/>
            <person name="Hwang K.J."/>
            <person name="Jung K."/>
            <person name="Lee S."/>
            <person name="Choi C."/>
        </authorList>
    </citation>
    <scope>NUCLEOTIDE SEQUENCE [LARGE SCALE GENOMIC DNA]</scope>
    <source>
        <strain evidence="7 8">NCCP 15909</strain>
    </source>
</reference>
<gene>
    <name evidence="7" type="ORF">FPL01_26290</name>
</gene>
<dbReference type="InterPro" id="IPR016160">
    <property type="entry name" value="Ald_DH_CS_CYS"/>
</dbReference>
<dbReference type="Pfam" id="PF00171">
    <property type="entry name" value="Aldedh"/>
    <property type="match status" value="1"/>
</dbReference>
<dbReference type="PROSITE" id="PS00070">
    <property type="entry name" value="ALDEHYDE_DEHYDR_CYS"/>
    <property type="match status" value="1"/>
</dbReference>
<dbReference type="PANTHER" id="PTHR43570">
    <property type="entry name" value="ALDEHYDE DEHYDROGENASE"/>
    <property type="match status" value="1"/>
</dbReference>
<name>A0ABX6IAE0_9BACI</name>
<evidence type="ECO:0000256" key="4">
    <source>
        <dbReference type="PROSITE-ProRule" id="PRU10007"/>
    </source>
</evidence>
<dbReference type="InterPro" id="IPR012394">
    <property type="entry name" value="Aldehyde_DH_NAD(P)"/>
</dbReference>
<dbReference type="Gene3D" id="3.40.309.10">
    <property type="entry name" value="Aldehyde Dehydrogenase, Chain A, domain 2"/>
    <property type="match status" value="1"/>
</dbReference>